<comment type="caution">
    <text evidence="2">The sequence shown here is derived from an EMBL/GenBank/DDBJ whole genome shotgun (WGS) entry which is preliminary data.</text>
</comment>
<accession>A0A4R9ATM9</accession>
<dbReference type="InterPro" id="IPR009057">
    <property type="entry name" value="Homeodomain-like_sf"/>
</dbReference>
<dbReference type="EMBL" id="SOHK01000004">
    <property type="protein sequence ID" value="TFD69511.1"/>
    <property type="molecule type" value="Genomic_DNA"/>
</dbReference>
<keyword evidence="3" id="KW-1185">Reference proteome</keyword>
<name>A0A4R9ATM9_9MICO</name>
<evidence type="ECO:0000313" key="2">
    <source>
        <dbReference type="EMBL" id="TFD69511.1"/>
    </source>
</evidence>
<dbReference type="Gene3D" id="1.10.10.60">
    <property type="entry name" value="Homeodomain-like"/>
    <property type="match status" value="1"/>
</dbReference>
<evidence type="ECO:0000256" key="1">
    <source>
        <dbReference type="SAM" id="MobiDB-lite"/>
    </source>
</evidence>
<dbReference type="AlphaFoldDB" id="A0A4R9ATM9"/>
<dbReference type="OrthoDB" id="52928at2"/>
<protein>
    <recommendedName>
        <fullName evidence="4">Transposase</fullName>
    </recommendedName>
</protein>
<sequence>MVNHTGRAVATVAREIGVNEATLGRWVNLFKASQTAGEAGITETEKAELLRLHKENADLKLDRAFLKKPPSSSPRKPRIRTPSVRTDADGEEQLQHGPPPRRFPVGLLRLAGPQPV</sequence>
<dbReference type="GO" id="GO:0006313">
    <property type="term" value="P:DNA transposition"/>
    <property type="evidence" value="ECO:0007669"/>
    <property type="project" value="InterPro"/>
</dbReference>
<evidence type="ECO:0008006" key="4">
    <source>
        <dbReference type="Google" id="ProtNLM"/>
    </source>
</evidence>
<dbReference type="GO" id="GO:0003677">
    <property type="term" value="F:DNA binding"/>
    <property type="evidence" value="ECO:0007669"/>
    <property type="project" value="InterPro"/>
</dbReference>
<reference evidence="2 3" key="1">
    <citation type="submission" date="2019-03" db="EMBL/GenBank/DDBJ databases">
        <title>Genomics of glacier-inhabiting Cryobacterium strains.</title>
        <authorList>
            <person name="Liu Q."/>
            <person name="Xin Y.-H."/>
        </authorList>
    </citation>
    <scope>NUCLEOTIDE SEQUENCE [LARGE SCALE GENOMIC DNA]</scope>
    <source>
        <strain evidence="2 3">Sr36</strain>
    </source>
</reference>
<gene>
    <name evidence="2" type="ORF">E3T47_01515</name>
</gene>
<dbReference type="Proteomes" id="UP000298154">
    <property type="component" value="Unassembled WGS sequence"/>
</dbReference>
<evidence type="ECO:0000313" key="3">
    <source>
        <dbReference type="Proteomes" id="UP000298154"/>
    </source>
</evidence>
<dbReference type="Pfam" id="PF01527">
    <property type="entry name" value="HTH_Tnp_1"/>
    <property type="match status" value="1"/>
</dbReference>
<feature type="region of interest" description="Disordered" evidence="1">
    <location>
        <begin position="64"/>
        <end position="116"/>
    </location>
</feature>
<dbReference type="SUPFAM" id="SSF46689">
    <property type="entry name" value="Homeodomain-like"/>
    <property type="match status" value="1"/>
</dbReference>
<dbReference type="InterPro" id="IPR002514">
    <property type="entry name" value="Transposase_8"/>
</dbReference>
<proteinExistence type="predicted"/>
<organism evidence="2 3">
    <name type="scientific">Cryobacterium ruanii</name>
    <dbReference type="NCBI Taxonomy" id="1259197"/>
    <lineage>
        <taxon>Bacteria</taxon>
        <taxon>Bacillati</taxon>
        <taxon>Actinomycetota</taxon>
        <taxon>Actinomycetes</taxon>
        <taxon>Micrococcales</taxon>
        <taxon>Microbacteriaceae</taxon>
        <taxon>Cryobacterium</taxon>
    </lineage>
</organism>
<dbReference type="GO" id="GO:0004803">
    <property type="term" value="F:transposase activity"/>
    <property type="evidence" value="ECO:0007669"/>
    <property type="project" value="InterPro"/>
</dbReference>